<reference evidence="8" key="1">
    <citation type="submission" date="2023-06" db="EMBL/GenBank/DDBJ databases">
        <authorList>
            <person name="Delattre M."/>
        </authorList>
    </citation>
    <scope>NUCLEOTIDE SEQUENCE</scope>
    <source>
        <strain evidence="8">AF72</strain>
    </source>
</reference>
<proteinExistence type="predicted"/>
<organism evidence="8 9">
    <name type="scientific">Mesorhabditis spiculigera</name>
    <dbReference type="NCBI Taxonomy" id="96644"/>
    <lineage>
        <taxon>Eukaryota</taxon>
        <taxon>Metazoa</taxon>
        <taxon>Ecdysozoa</taxon>
        <taxon>Nematoda</taxon>
        <taxon>Chromadorea</taxon>
        <taxon>Rhabditida</taxon>
        <taxon>Rhabditina</taxon>
        <taxon>Rhabditomorpha</taxon>
        <taxon>Rhabditoidea</taxon>
        <taxon>Rhabditidae</taxon>
        <taxon>Mesorhabditinae</taxon>
        <taxon>Mesorhabditis</taxon>
    </lineage>
</organism>
<dbReference type="AlphaFoldDB" id="A0AA36C6E2"/>
<dbReference type="GO" id="GO:0015179">
    <property type="term" value="F:L-amino acid transmembrane transporter activity"/>
    <property type="evidence" value="ECO:0007669"/>
    <property type="project" value="TreeGrafter"/>
</dbReference>
<feature type="domain" description="Amino acid transporter transmembrane" evidence="7">
    <location>
        <begin position="205"/>
        <end position="403"/>
    </location>
</feature>
<feature type="transmembrane region" description="Helical" evidence="6">
    <location>
        <begin position="70"/>
        <end position="89"/>
    </location>
</feature>
<feature type="transmembrane region" description="Helical" evidence="6">
    <location>
        <begin position="226"/>
        <end position="250"/>
    </location>
</feature>
<evidence type="ECO:0000256" key="2">
    <source>
        <dbReference type="ARBA" id="ARBA00022692"/>
    </source>
</evidence>
<accession>A0AA36C6E2</accession>
<dbReference type="EMBL" id="CATQJA010000424">
    <property type="protein sequence ID" value="CAJ0560191.1"/>
    <property type="molecule type" value="Genomic_DNA"/>
</dbReference>
<evidence type="ECO:0000256" key="5">
    <source>
        <dbReference type="SAM" id="MobiDB-lite"/>
    </source>
</evidence>
<feature type="transmembrane region" description="Helical" evidence="6">
    <location>
        <begin position="383"/>
        <end position="403"/>
    </location>
</feature>
<feature type="transmembrane region" description="Helical" evidence="6">
    <location>
        <begin position="195"/>
        <end position="214"/>
    </location>
</feature>
<evidence type="ECO:0000259" key="7">
    <source>
        <dbReference type="Pfam" id="PF01490"/>
    </source>
</evidence>
<evidence type="ECO:0000256" key="1">
    <source>
        <dbReference type="ARBA" id="ARBA00004141"/>
    </source>
</evidence>
<feature type="transmembrane region" description="Helical" evidence="6">
    <location>
        <begin position="164"/>
        <end position="183"/>
    </location>
</feature>
<keyword evidence="4 6" id="KW-0472">Membrane</keyword>
<feature type="region of interest" description="Disordered" evidence="5">
    <location>
        <begin position="1"/>
        <end position="21"/>
    </location>
</feature>
<name>A0AA36C6E2_9BILA</name>
<gene>
    <name evidence="8" type="ORF">MSPICULIGERA_LOCUS1482</name>
</gene>
<keyword evidence="9" id="KW-1185">Reference proteome</keyword>
<evidence type="ECO:0000256" key="4">
    <source>
        <dbReference type="ARBA" id="ARBA00023136"/>
    </source>
</evidence>
<dbReference type="GO" id="GO:0005774">
    <property type="term" value="C:vacuolar membrane"/>
    <property type="evidence" value="ECO:0007669"/>
    <property type="project" value="TreeGrafter"/>
</dbReference>
<dbReference type="PANTHER" id="PTHR22950:SF349">
    <property type="entry name" value="AMINO ACID TRANSPORTER TRANSMEMBRANE DOMAIN-CONTAINING PROTEIN"/>
    <property type="match status" value="1"/>
</dbReference>
<keyword evidence="2 6" id="KW-0812">Transmembrane</keyword>
<evidence type="ECO:0000256" key="3">
    <source>
        <dbReference type="ARBA" id="ARBA00022989"/>
    </source>
</evidence>
<dbReference type="PANTHER" id="PTHR22950">
    <property type="entry name" value="AMINO ACID TRANSPORTER"/>
    <property type="match status" value="1"/>
</dbReference>
<feature type="compositionally biased region" description="Low complexity" evidence="5">
    <location>
        <begin position="1"/>
        <end position="17"/>
    </location>
</feature>
<feature type="transmembrane region" description="Helical" evidence="6">
    <location>
        <begin position="136"/>
        <end position="158"/>
    </location>
</feature>
<comment type="subcellular location">
    <subcellularLocation>
        <location evidence="1">Membrane</location>
        <topology evidence="1">Multi-pass membrane protein</topology>
    </subcellularLocation>
</comment>
<feature type="non-terminal residue" evidence="8">
    <location>
        <position position="1"/>
    </location>
</feature>
<feature type="domain" description="Amino acid transporter transmembrane" evidence="7">
    <location>
        <begin position="42"/>
        <end position="204"/>
    </location>
</feature>
<dbReference type="InterPro" id="IPR013057">
    <property type="entry name" value="AA_transpt_TM"/>
</dbReference>
<evidence type="ECO:0000256" key="6">
    <source>
        <dbReference type="SAM" id="Phobius"/>
    </source>
</evidence>
<protein>
    <recommendedName>
        <fullName evidence="7">Amino acid transporter transmembrane domain-containing protein</fullName>
    </recommendedName>
</protein>
<comment type="caution">
    <text evidence="8">The sequence shown here is derived from an EMBL/GenBank/DDBJ whole genome shotgun (WGS) entry which is preliminary data.</text>
</comment>
<evidence type="ECO:0000313" key="9">
    <source>
        <dbReference type="Proteomes" id="UP001177023"/>
    </source>
</evidence>
<sequence length="413" mass="45171">MHSTSPSSTASPAEETPMLTNGERKAFRGVTDYKKALHNEEGISTKMTYINFIRGMVGPGCFSIPLSLKFAGLGTGLTLLFAIGFIATLNMSKLVKSSQYLTVLSGGKALNYGNMVEKAFEQGPRSVRRWAPKAKFFVNSCLCLLQLGVCGVCYIFMTSHLKETYLLIFMCLPFCLLVTIRSFKYLSYVSLAGNVLMITALVIIFQGHAVVLPLENQLRDRARMNGPFGVLSLGMSTTTFIYALCGFAGYRVYGNNVQGSITLNMPHTRQGPNAKIKASLGYISSSTSFSQLSPIRDSFYSTLCCWICISQSSKSCSRIGAGRRLQYERRMALALLVPNLSEIIPLVGATCGMLLALIVPPIVETVAFYPRWSAKETPAKLSFRLIGNAVIVSFGLIFMILGVKSNLEHSIGH</sequence>
<keyword evidence="3 6" id="KW-1133">Transmembrane helix</keyword>
<dbReference type="Pfam" id="PF01490">
    <property type="entry name" value="Aa_trans"/>
    <property type="match status" value="2"/>
</dbReference>
<dbReference type="Proteomes" id="UP001177023">
    <property type="component" value="Unassembled WGS sequence"/>
</dbReference>
<evidence type="ECO:0000313" key="8">
    <source>
        <dbReference type="EMBL" id="CAJ0560191.1"/>
    </source>
</evidence>